<organism evidence="2 3">
    <name type="scientific">Gordonia spumicola</name>
    <dbReference type="NCBI Taxonomy" id="589161"/>
    <lineage>
        <taxon>Bacteria</taxon>
        <taxon>Bacillati</taxon>
        <taxon>Actinomycetota</taxon>
        <taxon>Actinomycetes</taxon>
        <taxon>Mycobacteriales</taxon>
        <taxon>Gordoniaceae</taxon>
        <taxon>Gordonia</taxon>
    </lineage>
</organism>
<evidence type="ECO:0000313" key="3">
    <source>
        <dbReference type="Proteomes" id="UP000444960"/>
    </source>
</evidence>
<dbReference type="InterPro" id="IPR006311">
    <property type="entry name" value="TAT_signal"/>
</dbReference>
<evidence type="ECO:0000256" key="1">
    <source>
        <dbReference type="SAM" id="SignalP"/>
    </source>
</evidence>
<proteinExistence type="predicted"/>
<reference evidence="3" key="1">
    <citation type="submission" date="2019-06" db="EMBL/GenBank/DDBJ databases">
        <title>Gordonia isolated from sludge of a wastewater treatment plant.</title>
        <authorList>
            <person name="Tamura T."/>
            <person name="Aoyama K."/>
            <person name="Kang Y."/>
            <person name="Saito S."/>
            <person name="Akiyama N."/>
            <person name="Yazawa K."/>
            <person name="Gonoi T."/>
            <person name="Mikami Y."/>
        </authorList>
    </citation>
    <scope>NUCLEOTIDE SEQUENCE [LARGE SCALE GENOMIC DNA]</scope>
    <source>
        <strain evidence="3">NBRC 107696</strain>
    </source>
</reference>
<dbReference type="PROSITE" id="PS51318">
    <property type="entry name" value="TAT"/>
    <property type="match status" value="1"/>
</dbReference>
<keyword evidence="1" id="KW-0732">Signal</keyword>
<evidence type="ECO:0000313" key="2">
    <source>
        <dbReference type="EMBL" id="GEE01283.1"/>
    </source>
</evidence>
<dbReference type="Proteomes" id="UP000444960">
    <property type="component" value="Unassembled WGS sequence"/>
</dbReference>
<dbReference type="AlphaFoldDB" id="A0A7I9V869"/>
<dbReference type="OrthoDB" id="4374126at2"/>
<sequence length="165" mass="16541">MNTTTTATAGRRLSRNRLAAAGAAVAIAAGITAAAAVGAGAAHAGTMPITHPGEPTIATTITNHTDKTEHLLGSSAGGGQWINAPRHTLAPYATETVTASAPTGHAETVTVNYRIGATGPTAVYQIVDAPSGANTNATGTTGDQYRINSTVDTGYPTVNAGFDLW</sequence>
<protein>
    <submittedName>
        <fullName evidence="2">Uncharacterized protein</fullName>
    </submittedName>
</protein>
<dbReference type="EMBL" id="BJOV01000003">
    <property type="protein sequence ID" value="GEE01283.1"/>
    <property type="molecule type" value="Genomic_DNA"/>
</dbReference>
<feature type="chain" id="PRO_5029905612" evidence="1">
    <location>
        <begin position="45"/>
        <end position="165"/>
    </location>
</feature>
<accession>A0A7I9V869</accession>
<feature type="signal peptide" evidence="1">
    <location>
        <begin position="1"/>
        <end position="44"/>
    </location>
</feature>
<gene>
    <name evidence="2" type="ORF">nbrc107696_17290</name>
</gene>
<keyword evidence="3" id="KW-1185">Reference proteome</keyword>
<dbReference type="RefSeq" id="WP_161895096.1">
    <property type="nucleotide sequence ID" value="NZ_BJOV01000003.1"/>
</dbReference>
<comment type="caution">
    <text evidence="2">The sequence shown here is derived from an EMBL/GenBank/DDBJ whole genome shotgun (WGS) entry which is preliminary data.</text>
</comment>
<name>A0A7I9V869_9ACTN</name>